<dbReference type="Proteomes" id="UP000095541">
    <property type="component" value="Unassembled WGS sequence"/>
</dbReference>
<evidence type="ECO:0000313" key="2">
    <source>
        <dbReference type="Proteomes" id="UP000095541"/>
    </source>
</evidence>
<accession>A0A174USK4</accession>
<dbReference type="RefSeq" id="WP_055219983.1">
    <property type="nucleotide sequence ID" value="NZ_CZBI01000004.1"/>
</dbReference>
<reference evidence="1 2" key="1">
    <citation type="submission" date="2015-09" db="EMBL/GenBank/DDBJ databases">
        <authorList>
            <consortium name="Pathogen Informatics"/>
        </authorList>
    </citation>
    <scope>NUCLEOTIDE SEQUENCE [LARGE SCALE GENOMIC DNA]</scope>
    <source>
        <strain evidence="1 2">2789STDY5834945</strain>
    </source>
</reference>
<name>A0A174USK4_BACT4</name>
<sequence length="96" mass="10855">MKTKYLTENLRTTQVESTAKGGEYEYHVSYVYNGKNLLRLSCNIYKGNAENQSYSGCMSFENGNKSMNFPEDVEIAPHITMFESILQEVNEGLAAL</sequence>
<dbReference type="EMBL" id="CZBI01000004">
    <property type="protein sequence ID" value="CUQ24326.1"/>
    <property type="molecule type" value="Genomic_DNA"/>
</dbReference>
<gene>
    <name evidence="1" type="ORF">ERS852557_03147</name>
</gene>
<organism evidence="1 2">
    <name type="scientific">Bacteroides thetaiotaomicron</name>
    <dbReference type="NCBI Taxonomy" id="818"/>
    <lineage>
        <taxon>Bacteria</taxon>
        <taxon>Pseudomonadati</taxon>
        <taxon>Bacteroidota</taxon>
        <taxon>Bacteroidia</taxon>
        <taxon>Bacteroidales</taxon>
        <taxon>Bacteroidaceae</taxon>
        <taxon>Bacteroides</taxon>
    </lineage>
</organism>
<protein>
    <submittedName>
        <fullName evidence="1">Uncharacterized protein</fullName>
    </submittedName>
</protein>
<evidence type="ECO:0000313" key="1">
    <source>
        <dbReference type="EMBL" id="CUQ24326.1"/>
    </source>
</evidence>
<proteinExistence type="predicted"/>
<dbReference type="AlphaFoldDB" id="A0A174USK4"/>